<dbReference type="KEGG" id="ccot:CCAX7_56100"/>
<dbReference type="SUPFAM" id="SSF82171">
    <property type="entry name" value="DPP6 N-terminal domain-like"/>
    <property type="match status" value="1"/>
</dbReference>
<dbReference type="AlphaFoldDB" id="A0A402D0K9"/>
<organism evidence="1 2">
    <name type="scientific">Capsulimonas corticalis</name>
    <dbReference type="NCBI Taxonomy" id="2219043"/>
    <lineage>
        <taxon>Bacteria</taxon>
        <taxon>Bacillati</taxon>
        <taxon>Armatimonadota</taxon>
        <taxon>Armatimonadia</taxon>
        <taxon>Capsulimonadales</taxon>
        <taxon>Capsulimonadaceae</taxon>
        <taxon>Capsulimonas</taxon>
    </lineage>
</organism>
<proteinExistence type="predicted"/>
<keyword evidence="2" id="KW-1185">Reference proteome</keyword>
<evidence type="ECO:0000313" key="1">
    <source>
        <dbReference type="EMBL" id="BDI33559.1"/>
    </source>
</evidence>
<name>A0A402D0K9_9BACT</name>
<protein>
    <submittedName>
        <fullName evidence="1">Uncharacterized protein</fullName>
    </submittedName>
</protein>
<reference evidence="1 2" key="1">
    <citation type="journal article" date="2019" name="Int. J. Syst. Evol. Microbiol.">
        <title>Capsulimonas corticalis gen. nov., sp. nov., an aerobic capsulated bacterium, of a novel bacterial order, Capsulimonadales ord. nov., of the class Armatimonadia of the phylum Armatimonadetes.</title>
        <authorList>
            <person name="Li J."/>
            <person name="Kudo C."/>
            <person name="Tonouchi A."/>
        </authorList>
    </citation>
    <scope>NUCLEOTIDE SEQUENCE [LARGE SCALE GENOMIC DNA]</scope>
    <source>
        <strain evidence="1 2">AX-7</strain>
    </source>
</reference>
<gene>
    <name evidence="1" type="ORF">CCAX7_56100</name>
</gene>
<dbReference type="EMBL" id="AP025739">
    <property type="protein sequence ID" value="BDI33559.1"/>
    <property type="molecule type" value="Genomic_DNA"/>
</dbReference>
<sequence length="149" mass="16548">MVSDTQIVARTRDLIGHAPIAKRADIAQIRREMQKQRRDIQEITVWSVRQAEPLHCWTITLPGRVAQAVVSPHGERVAWLLDAPDVKRDSGPASAEITLWTSGLDGRGLREIGVIDFPQNSPYPEVNWSPDARMLSFTQGGALWVTAAT</sequence>
<evidence type="ECO:0000313" key="2">
    <source>
        <dbReference type="Proteomes" id="UP000287394"/>
    </source>
</evidence>
<accession>A0A402D0K9</accession>
<dbReference type="Proteomes" id="UP000287394">
    <property type="component" value="Chromosome"/>
</dbReference>